<feature type="compositionally biased region" description="Polar residues" evidence="6">
    <location>
        <begin position="12"/>
        <end position="23"/>
    </location>
</feature>
<dbReference type="EMBL" id="KC632489">
    <property type="protein sequence ID" value="AGM32303.1"/>
    <property type="molecule type" value="mRNA"/>
</dbReference>
<sequence>MLSTHIELGEPSKTSSYQEVSIPPNNQGGPYVCVKQIDLARNRLTSSFDTSILAAWKLLSHKNVLNLYDYYVEGPILCLDLEVFQSENLVNFIWKQKAPINEENVLKIISEIVTGLIYAHQHDTLHGCLRTESILISENFDVKISGFGIAKFLTKDWFSVAPEVTLGQPYSAASEVWSLGCICYELLTKVEPFSNLNPFNLSQSIIEYSIQDIEGEYSPELKKLVFQMLEKNPQDRISLTEVGNSLKLILDLFLIKRGVPMDATNVIPKENEVNDNGQEPD</sequence>
<dbReference type="PROSITE" id="PS50011">
    <property type="entry name" value="PROTEIN_KINASE_DOM"/>
    <property type="match status" value="1"/>
</dbReference>
<keyword evidence="2" id="KW-0808">Transferase</keyword>
<evidence type="ECO:0000256" key="6">
    <source>
        <dbReference type="SAM" id="MobiDB-lite"/>
    </source>
</evidence>
<feature type="non-terminal residue" evidence="8">
    <location>
        <position position="281"/>
    </location>
</feature>
<proteinExistence type="evidence at transcript level"/>
<dbReference type="Gene3D" id="1.10.510.10">
    <property type="entry name" value="Transferase(Phosphotransferase) domain 1"/>
    <property type="match status" value="1"/>
</dbReference>
<evidence type="ECO:0000256" key="3">
    <source>
        <dbReference type="ARBA" id="ARBA00022741"/>
    </source>
</evidence>
<dbReference type="GO" id="GO:0005634">
    <property type="term" value="C:nucleus"/>
    <property type="evidence" value="ECO:0007669"/>
    <property type="project" value="TreeGrafter"/>
</dbReference>
<dbReference type="GO" id="GO:0004674">
    <property type="term" value="F:protein serine/threonine kinase activity"/>
    <property type="evidence" value="ECO:0007669"/>
    <property type="project" value="UniProtKB-KW"/>
</dbReference>
<dbReference type="Pfam" id="PF00069">
    <property type="entry name" value="Pkinase"/>
    <property type="match status" value="1"/>
</dbReference>
<evidence type="ECO:0000256" key="1">
    <source>
        <dbReference type="ARBA" id="ARBA00022527"/>
    </source>
</evidence>
<name>R4V3E0_COPFO</name>
<evidence type="ECO:0000256" key="2">
    <source>
        <dbReference type="ARBA" id="ARBA00022679"/>
    </source>
</evidence>
<keyword evidence="5" id="KW-0067">ATP-binding</keyword>
<feature type="region of interest" description="Disordered" evidence="6">
    <location>
        <begin position="1"/>
        <end position="23"/>
    </location>
</feature>
<evidence type="ECO:0000256" key="4">
    <source>
        <dbReference type="ARBA" id="ARBA00022777"/>
    </source>
</evidence>
<protein>
    <submittedName>
        <fullName evidence="8">Serine/threonine protein kinase</fullName>
    </submittedName>
</protein>
<keyword evidence="3" id="KW-0547">Nucleotide-binding</keyword>
<dbReference type="GO" id="GO:0005524">
    <property type="term" value="F:ATP binding"/>
    <property type="evidence" value="ECO:0007669"/>
    <property type="project" value="UniProtKB-KW"/>
</dbReference>
<evidence type="ECO:0000256" key="5">
    <source>
        <dbReference type="ARBA" id="ARBA00022840"/>
    </source>
</evidence>
<dbReference type="SUPFAM" id="SSF56112">
    <property type="entry name" value="Protein kinase-like (PK-like)"/>
    <property type="match status" value="1"/>
</dbReference>
<keyword evidence="4 8" id="KW-0418">Kinase</keyword>
<dbReference type="InterPro" id="IPR011009">
    <property type="entry name" value="Kinase-like_dom_sf"/>
</dbReference>
<organism evidence="8">
    <name type="scientific">Coptotermes formosanus</name>
    <name type="common">Formosan subterranean termite</name>
    <dbReference type="NCBI Taxonomy" id="36987"/>
    <lineage>
        <taxon>Eukaryota</taxon>
        <taxon>Metazoa</taxon>
        <taxon>Ecdysozoa</taxon>
        <taxon>Arthropoda</taxon>
        <taxon>Hexapoda</taxon>
        <taxon>Insecta</taxon>
        <taxon>Pterygota</taxon>
        <taxon>Neoptera</taxon>
        <taxon>Polyneoptera</taxon>
        <taxon>Dictyoptera</taxon>
        <taxon>Blattodea</taxon>
        <taxon>Blattoidea</taxon>
        <taxon>Termitoidae</taxon>
        <taxon>Rhinotermitidae</taxon>
        <taxon>Coptotermes</taxon>
    </lineage>
</organism>
<dbReference type="PANTHER" id="PTHR24345:SF91">
    <property type="entry name" value="SERINE_THREONINE-PROTEIN KINASE PLK4"/>
    <property type="match status" value="1"/>
</dbReference>
<dbReference type="InterPro" id="IPR000719">
    <property type="entry name" value="Prot_kinase_dom"/>
</dbReference>
<dbReference type="AlphaFoldDB" id="R4V3E0"/>
<evidence type="ECO:0000259" key="7">
    <source>
        <dbReference type="PROSITE" id="PS50011"/>
    </source>
</evidence>
<dbReference type="PANTHER" id="PTHR24345">
    <property type="entry name" value="SERINE/THREONINE-PROTEIN KINASE PLK"/>
    <property type="match status" value="1"/>
</dbReference>
<accession>R4V3E0</accession>
<evidence type="ECO:0000313" key="8">
    <source>
        <dbReference type="EMBL" id="AGM32303.1"/>
    </source>
</evidence>
<keyword evidence="1 8" id="KW-0723">Serine/threonine-protein kinase</keyword>
<reference evidence="8" key="1">
    <citation type="submission" date="2013-02" db="EMBL/GenBank/DDBJ databases">
        <title>Immune-Related transcriptome of Coptotermes formosanus Shiraki workers: the defense mechanism.</title>
        <authorList>
            <person name="Hussain A."/>
            <person name="Li Y.F."/>
            <person name="Wen S.Y."/>
        </authorList>
    </citation>
    <scope>NUCLEOTIDE SEQUENCE</scope>
</reference>
<feature type="domain" description="Protein kinase" evidence="7">
    <location>
        <begin position="2"/>
        <end position="254"/>
    </location>
</feature>